<reference evidence="1 2" key="1">
    <citation type="submission" date="2016-12" db="EMBL/GenBank/DDBJ databases">
        <title>The new phylogeny of genus Mycobacterium.</title>
        <authorList>
            <person name="Tortoli E."/>
            <person name="Trovato A."/>
            <person name="Cirillo D.M."/>
        </authorList>
    </citation>
    <scope>NUCLEOTIDE SEQUENCE [LARGE SCALE GENOMIC DNA]</scope>
    <source>
        <strain evidence="1 2">DSM 45130</strain>
    </source>
</reference>
<comment type="caution">
    <text evidence="1">The sequence shown here is derived from an EMBL/GenBank/DDBJ whole genome shotgun (WGS) entry which is preliminary data.</text>
</comment>
<organism evidence="1 2">
    <name type="scientific">Mycolicibacterium insubricum</name>
    <dbReference type="NCBI Taxonomy" id="444597"/>
    <lineage>
        <taxon>Bacteria</taxon>
        <taxon>Bacillati</taxon>
        <taxon>Actinomycetota</taxon>
        <taxon>Actinomycetes</taxon>
        <taxon>Mycobacteriales</taxon>
        <taxon>Mycobacteriaceae</taxon>
        <taxon>Mycolicibacterium</taxon>
    </lineage>
</organism>
<evidence type="ECO:0000313" key="2">
    <source>
        <dbReference type="Proteomes" id="UP000192801"/>
    </source>
</evidence>
<accession>A0A1X0CRX6</accession>
<gene>
    <name evidence="1" type="ORF">BST26_20620</name>
</gene>
<dbReference type="STRING" id="444597.BST26_20620"/>
<dbReference type="Proteomes" id="UP000192801">
    <property type="component" value="Unassembled WGS sequence"/>
</dbReference>
<name>A0A1X0CRX6_9MYCO</name>
<dbReference type="AlphaFoldDB" id="A0A1X0CRX6"/>
<proteinExistence type="predicted"/>
<protein>
    <recommendedName>
        <fullName evidence="3">DUF3298 domain-containing protein</fullName>
    </recommendedName>
</protein>
<dbReference type="EMBL" id="MVHS01000086">
    <property type="protein sequence ID" value="ORA62914.1"/>
    <property type="molecule type" value="Genomic_DNA"/>
</dbReference>
<evidence type="ECO:0008006" key="3">
    <source>
        <dbReference type="Google" id="ProtNLM"/>
    </source>
</evidence>
<sequence>MGAWSVHYERVGGGDPGIAETINGHIDDKANELVQKATWDGSTRRPWTFDANGTVRFTTAVSEIFVTQYDTAEPHMPMQSVAGLVLDPRTGNRITWDNLFVDKTAGLLALGNATETAVASVAAPEAVRDFKRRSEFAPIDINFPAWVPTPAGIELHFPEFQFGRGLKVITVPWARVADQVRPEFATLMR</sequence>
<keyword evidence="2" id="KW-1185">Reference proteome</keyword>
<evidence type="ECO:0000313" key="1">
    <source>
        <dbReference type="EMBL" id="ORA62914.1"/>
    </source>
</evidence>